<evidence type="ECO:0000313" key="3">
    <source>
        <dbReference type="EMBL" id="KAL0311331.1"/>
    </source>
</evidence>
<dbReference type="CDD" id="cd00303">
    <property type="entry name" value="retropepsin_like"/>
    <property type="match status" value="1"/>
</dbReference>
<dbReference type="InterPro" id="IPR005162">
    <property type="entry name" value="Retrotrans_gag_dom"/>
</dbReference>
<dbReference type="InterPro" id="IPR021109">
    <property type="entry name" value="Peptidase_aspartic_dom_sf"/>
</dbReference>
<gene>
    <name evidence="3" type="ORF">Sangu_2427800</name>
</gene>
<feature type="region of interest" description="Disordered" evidence="1">
    <location>
        <begin position="228"/>
        <end position="249"/>
    </location>
</feature>
<feature type="domain" description="Retrotransposon gag" evidence="2">
    <location>
        <begin position="15"/>
        <end position="102"/>
    </location>
</feature>
<feature type="region of interest" description="Disordered" evidence="1">
    <location>
        <begin position="281"/>
        <end position="307"/>
    </location>
</feature>
<dbReference type="PANTHER" id="PTHR33067:SF15">
    <property type="entry name" value="RNA-DIRECTED DNA POLYMERASE"/>
    <property type="match status" value="1"/>
</dbReference>
<dbReference type="AlphaFoldDB" id="A0AAW2KYQ3"/>
<reference evidence="3" key="1">
    <citation type="submission" date="2020-06" db="EMBL/GenBank/DDBJ databases">
        <authorList>
            <person name="Li T."/>
            <person name="Hu X."/>
            <person name="Zhang T."/>
            <person name="Song X."/>
            <person name="Zhang H."/>
            <person name="Dai N."/>
            <person name="Sheng W."/>
            <person name="Hou X."/>
            <person name="Wei L."/>
        </authorList>
    </citation>
    <scope>NUCLEOTIDE SEQUENCE</scope>
    <source>
        <strain evidence="3">G01</strain>
        <tissue evidence="3">Leaf</tissue>
    </source>
</reference>
<organism evidence="3">
    <name type="scientific">Sesamum angustifolium</name>
    <dbReference type="NCBI Taxonomy" id="2727405"/>
    <lineage>
        <taxon>Eukaryota</taxon>
        <taxon>Viridiplantae</taxon>
        <taxon>Streptophyta</taxon>
        <taxon>Embryophyta</taxon>
        <taxon>Tracheophyta</taxon>
        <taxon>Spermatophyta</taxon>
        <taxon>Magnoliopsida</taxon>
        <taxon>eudicotyledons</taxon>
        <taxon>Gunneridae</taxon>
        <taxon>Pentapetalae</taxon>
        <taxon>asterids</taxon>
        <taxon>lamiids</taxon>
        <taxon>Lamiales</taxon>
        <taxon>Pedaliaceae</taxon>
        <taxon>Sesamum</taxon>
    </lineage>
</organism>
<dbReference type="Pfam" id="PF03732">
    <property type="entry name" value="Retrotrans_gag"/>
    <property type="match status" value="1"/>
</dbReference>
<comment type="caution">
    <text evidence="3">The sequence shown here is derived from an EMBL/GenBank/DDBJ whole genome shotgun (WGS) entry which is preliminary data.</text>
</comment>
<accession>A0AAW2KYQ3</accession>
<dbReference type="EMBL" id="JACGWK010000016">
    <property type="protein sequence ID" value="KAL0311331.1"/>
    <property type="molecule type" value="Genomic_DNA"/>
</dbReference>
<dbReference type="PANTHER" id="PTHR33067">
    <property type="entry name" value="RNA-DIRECTED DNA POLYMERASE-RELATED"/>
    <property type="match status" value="1"/>
</dbReference>
<feature type="compositionally biased region" description="Pro residues" evidence="1">
    <location>
        <begin position="233"/>
        <end position="242"/>
    </location>
</feature>
<evidence type="ECO:0000256" key="1">
    <source>
        <dbReference type="SAM" id="MobiDB-lite"/>
    </source>
</evidence>
<dbReference type="Gene3D" id="2.40.70.10">
    <property type="entry name" value="Acid Proteases"/>
    <property type="match status" value="1"/>
</dbReference>
<protein>
    <recommendedName>
        <fullName evidence="2">Retrotransposon gag domain-containing protein</fullName>
    </recommendedName>
</protein>
<reference evidence="3" key="2">
    <citation type="journal article" date="2024" name="Plant">
        <title>Genomic evolution and insights into agronomic trait innovations of Sesamum species.</title>
        <authorList>
            <person name="Miao H."/>
            <person name="Wang L."/>
            <person name="Qu L."/>
            <person name="Liu H."/>
            <person name="Sun Y."/>
            <person name="Le M."/>
            <person name="Wang Q."/>
            <person name="Wei S."/>
            <person name="Zheng Y."/>
            <person name="Lin W."/>
            <person name="Duan Y."/>
            <person name="Cao H."/>
            <person name="Xiong S."/>
            <person name="Wang X."/>
            <person name="Wei L."/>
            <person name="Li C."/>
            <person name="Ma Q."/>
            <person name="Ju M."/>
            <person name="Zhao R."/>
            <person name="Li G."/>
            <person name="Mu C."/>
            <person name="Tian Q."/>
            <person name="Mei H."/>
            <person name="Zhang T."/>
            <person name="Gao T."/>
            <person name="Zhang H."/>
        </authorList>
    </citation>
    <scope>NUCLEOTIDE SEQUENCE</scope>
    <source>
        <strain evidence="3">G01</strain>
    </source>
</reference>
<feature type="compositionally biased region" description="Basic and acidic residues" evidence="1">
    <location>
        <begin position="281"/>
        <end position="294"/>
    </location>
</feature>
<evidence type="ECO:0000259" key="2">
    <source>
        <dbReference type="Pfam" id="PF03732"/>
    </source>
</evidence>
<name>A0AAW2KYQ3_9LAMI</name>
<sequence>MRPQGVTEEQIKLRAFPFSLADQAKDWLYFLPSGSVTTWNDLKRRFLEKYFPASRATKRQGLFFAGESLFEYWGRFNELVKSCPHHQIPDHLLIQYFYEGLSSMDRKLIDAASGGALFNKTPTEARNLISIMASNTQQFGTRYDDPPRRSNELAVERTQHVKACGICTSPAHVTDMCPTLQESPTEHAEAIGEFFGQQQRRYDPFSNTYNPGWKDHPNLSYGAQSQNFQRPQYRPPMPPPSNPKQEFGVSNESRFPFAQGKLPSQTVINPKQNASAIVLRSGKELQENRDENSTKRGHAQQRKPEKEVEVNIPLLDAIKQIPRYARFLKELCTSKGKLKGNERVSMGENVSAILQRKLPPKCKDPGASINVMPLSIFESLHVGPLKETGVVIQLADRSVVYPEGVLEDVLVQVNELVFPADFYVLDMREDNSPSSTSILLGRPFLKTARTKIDVHAGTLSMEFDGEIIKFNIFDSMRYPSDIPTVLFVDAFDPFVQKFPAIDDKDYIKLALEESPMPMEEENMGVDPLVQVNAKFDGDSAFLAKINKDLTYGPRTIE</sequence>
<proteinExistence type="predicted"/>